<feature type="region of interest" description="Disordered" evidence="1">
    <location>
        <begin position="42"/>
        <end position="61"/>
    </location>
</feature>
<proteinExistence type="predicted"/>
<gene>
    <name evidence="2" type="ORF">FQA47_016235</name>
</gene>
<organism evidence="2 3">
    <name type="scientific">Oryzias melastigma</name>
    <name type="common">Marine medaka</name>
    <dbReference type="NCBI Taxonomy" id="30732"/>
    <lineage>
        <taxon>Eukaryota</taxon>
        <taxon>Metazoa</taxon>
        <taxon>Chordata</taxon>
        <taxon>Craniata</taxon>
        <taxon>Vertebrata</taxon>
        <taxon>Euteleostomi</taxon>
        <taxon>Actinopterygii</taxon>
        <taxon>Neopterygii</taxon>
        <taxon>Teleostei</taxon>
        <taxon>Neoteleostei</taxon>
        <taxon>Acanthomorphata</taxon>
        <taxon>Ovalentaria</taxon>
        <taxon>Atherinomorphae</taxon>
        <taxon>Beloniformes</taxon>
        <taxon>Adrianichthyidae</taxon>
        <taxon>Oryziinae</taxon>
        <taxon>Oryzias</taxon>
    </lineage>
</organism>
<comment type="caution">
    <text evidence="2">The sequence shown here is derived from an EMBL/GenBank/DDBJ whole genome shotgun (WGS) entry which is preliminary data.</text>
</comment>
<dbReference type="Proteomes" id="UP000646548">
    <property type="component" value="Unassembled WGS sequence"/>
</dbReference>
<sequence length="145" mass="16095">MRWCRKAERRLDGAVFMFQKAKQRKPLTGEEAEVTVTPTACRNDEHSPSCPRGNSAVATGQRSSGLLSVRLHKWHCKGEELKAKEEEDSSCGGTDPGCCTSQQLNWTIKCILKPTSLSSARVEEFLYRSLGSVLPAQLQTQPTEK</sequence>
<evidence type="ECO:0000256" key="1">
    <source>
        <dbReference type="SAM" id="MobiDB-lite"/>
    </source>
</evidence>
<reference evidence="2" key="1">
    <citation type="journal article" name="BMC Genomics">
        <title>Long-read sequencing and de novo genome assembly of marine medaka (Oryzias melastigma).</title>
        <authorList>
            <person name="Liang P."/>
            <person name="Saqib H.S.A."/>
            <person name="Ni X."/>
            <person name="Shen Y."/>
        </authorList>
    </citation>
    <scope>NUCLEOTIDE SEQUENCE</scope>
    <source>
        <strain evidence="2">Bigg-433</strain>
    </source>
</reference>
<protein>
    <submittedName>
        <fullName evidence="2">Uncharacterized protein</fullName>
    </submittedName>
</protein>
<dbReference type="EMBL" id="WKFB01000402">
    <property type="protein sequence ID" value="KAF6724203.1"/>
    <property type="molecule type" value="Genomic_DNA"/>
</dbReference>
<accession>A0A834C8W5</accession>
<evidence type="ECO:0000313" key="2">
    <source>
        <dbReference type="EMBL" id="KAF6724203.1"/>
    </source>
</evidence>
<evidence type="ECO:0000313" key="3">
    <source>
        <dbReference type="Proteomes" id="UP000646548"/>
    </source>
</evidence>
<dbReference type="AlphaFoldDB" id="A0A834C8W5"/>
<name>A0A834C8W5_ORYME</name>